<evidence type="ECO:0000313" key="1">
    <source>
        <dbReference type="EMBL" id="ORJ49308.1"/>
    </source>
</evidence>
<dbReference type="EMBL" id="MWPR01000025">
    <property type="protein sequence ID" value="ORJ49308.1"/>
    <property type="molecule type" value="Genomic_DNA"/>
</dbReference>
<accession>A0ABX3UDP5</accession>
<name>A0ABX3UDP5_KLUIN</name>
<evidence type="ECO:0000313" key="2">
    <source>
        <dbReference type="Proteomes" id="UP000192521"/>
    </source>
</evidence>
<proteinExistence type="predicted"/>
<keyword evidence="2" id="KW-1185">Reference proteome</keyword>
<protein>
    <submittedName>
        <fullName evidence="1">Uncharacterized protein</fullName>
    </submittedName>
</protein>
<reference evidence="1 2" key="1">
    <citation type="submission" date="2017-02" db="EMBL/GenBank/DDBJ databases">
        <title>Draft genome sequence of a Kluyvera intermedia isolate from a patient with a pancreatic abscess.</title>
        <authorList>
            <person name="Thele R."/>
        </authorList>
    </citation>
    <scope>NUCLEOTIDE SEQUENCE [LARGE SCALE GENOMIC DNA]</scope>
    <source>
        <strain evidence="1 2">FOSA7093</strain>
    </source>
</reference>
<organism evidence="1 2">
    <name type="scientific">Kluyvera intermedia</name>
    <name type="common">Enterobacter intermedius</name>
    <dbReference type="NCBI Taxonomy" id="61648"/>
    <lineage>
        <taxon>Bacteria</taxon>
        <taxon>Pseudomonadati</taxon>
        <taxon>Pseudomonadota</taxon>
        <taxon>Gammaproteobacteria</taxon>
        <taxon>Enterobacterales</taxon>
        <taxon>Enterobacteriaceae</taxon>
        <taxon>Kluyvera</taxon>
    </lineage>
</organism>
<dbReference type="Proteomes" id="UP000192521">
    <property type="component" value="Unassembled WGS sequence"/>
</dbReference>
<sequence>MALTAFAGNKPQKIRSLFNIQQSYCAIKTNGVTGFDNRDSAWRGRGGGISSTNALMLIENGENEISLEMGALGWFSEKSLTQEERGRFDPQSACSLELVRFNGQEKQTLSSIKVTINQQGLPEAQPDNTQPVSRTKILAEQVIPGHIDPDYFYETYFPKGMEIYKFTKKVTIRGIPEWAWINATPFDGSKEQLQKLRAAYAEMAEIINSRDRSRLKEFDRVALKAWSVTTGDSEDEILLSLYTKDKLEGGTVKLIPIKWDDYDVRVMNNGRMVQMYNKSETTYSPLTYKYTNKETMGYYAPIFSLIDGKFVPVI</sequence>
<comment type="caution">
    <text evidence="1">The sequence shown here is derived from an EMBL/GenBank/DDBJ whole genome shotgun (WGS) entry which is preliminary data.</text>
</comment>
<gene>
    <name evidence="1" type="ORF">B2M27_16145</name>
</gene>